<accession>A0A1H6CMF6</accession>
<dbReference type="Proteomes" id="UP000236731">
    <property type="component" value="Unassembled WGS sequence"/>
</dbReference>
<dbReference type="EMBL" id="FNUT01000017">
    <property type="protein sequence ID" value="SEG73957.1"/>
    <property type="molecule type" value="Genomic_DNA"/>
</dbReference>
<keyword evidence="2" id="KW-1185">Reference proteome</keyword>
<dbReference type="AlphaFoldDB" id="A0A1H6CMF6"/>
<dbReference type="PANTHER" id="PTHR38477:SF1">
    <property type="entry name" value="MUREIN L,D-TRANSPEPTIDASE CATALYTIC DOMAIN FAMILY PROTEIN"/>
    <property type="match status" value="1"/>
</dbReference>
<protein>
    <submittedName>
        <fullName evidence="1">L,D-transpeptidase catalytic domain</fullName>
    </submittedName>
</protein>
<organism evidence="1 2">
    <name type="scientific">Sphingobacterium lactis</name>
    <dbReference type="NCBI Taxonomy" id="797291"/>
    <lineage>
        <taxon>Bacteria</taxon>
        <taxon>Pseudomonadati</taxon>
        <taxon>Bacteroidota</taxon>
        <taxon>Sphingobacteriia</taxon>
        <taxon>Sphingobacteriales</taxon>
        <taxon>Sphingobacteriaceae</taxon>
        <taxon>Sphingobacterium</taxon>
    </lineage>
</organism>
<reference evidence="2" key="1">
    <citation type="submission" date="2016-10" db="EMBL/GenBank/DDBJ databases">
        <authorList>
            <person name="Varghese N."/>
            <person name="Submissions S."/>
        </authorList>
    </citation>
    <scope>NUCLEOTIDE SEQUENCE [LARGE SCALE GENOMIC DNA]</scope>
    <source>
        <strain evidence="2">DSM 22361</strain>
    </source>
</reference>
<sequence>MNKLLLISLWALATSSFTGDLNNHKIAAPKEIKQTKVEVELTKDPVRALYDEMHLAGTIKWEAFEEAMQGYNQLNPKNKNIITIIDFTLPSTEKRMYVLDLKGKKMLYHSLVSHGRNSGEKFATSFSNKHGSFQSSLGFYFAEETYMGGNGYSLRLDGLEKGINDQARPRAVVVHGADYASANVIKSTGRLGRSYGCPALPREVTKPIINTIKGGSLMYIYAGNKQYLASTKMIKKGPVLTDNKTLIATQHDEVETGSGKATLN</sequence>
<dbReference type="PANTHER" id="PTHR38477">
    <property type="entry name" value="HYPOTHETICAL EXPORTED PROTEIN"/>
    <property type="match status" value="1"/>
</dbReference>
<gene>
    <name evidence="1" type="ORF">SAMN05421877_1172</name>
</gene>
<dbReference type="InterPro" id="IPR032676">
    <property type="entry name" value="YkuD_2"/>
</dbReference>
<name>A0A1H6CMF6_9SPHI</name>
<dbReference type="RefSeq" id="WP_164527207.1">
    <property type="nucleotide sequence ID" value="NZ_CP049246.1"/>
</dbReference>
<dbReference type="Pfam" id="PF13645">
    <property type="entry name" value="YkuD_2"/>
    <property type="match status" value="1"/>
</dbReference>
<evidence type="ECO:0000313" key="1">
    <source>
        <dbReference type="EMBL" id="SEG73957.1"/>
    </source>
</evidence>
<evidence type="ECO:0000313" key="2">
    <source>
        <dbReference type="Proteomes" id="UP000236731"/>
    </source>
</evidence>
<proteinExistence type="predicted"/>